<dbReference type="SMART" id="SM01141">
    <property type="entry name" value="DRY_EERY"/>
    <property type="match status" value="1"/>
</dbReference>
<evidence type="ECO:0000313" key="5">
    <source>
        <dbReference type="EMBL" id="KAG2172471.1"/>
    </source>
</evidence>
<feature type="compositionally biased region" description="Basic residues" evidence="3">
    <location>
        <begin position="235"/>
        <end position="255"/>
    </location>
</feature>
<evidence type="ECO:0000256" key="2">
    <source>
        <dbReference type="ARBA" id="ARBA00023187"/>
    </source>
</evidence>
<reference evidence="5" key="1">
    <citation type="submission" date="2020-12" db="EMBL/GenBank/DDBJ databases">
        <title>Metabolic potential, ecology and presence of endohyphal bacteria is reflected in genomic diversity of Mucoromycotina.</title>
        <authorList>
            <person name="Muszewska A."/>
            <person name="Okrasinska A."/>
            <person name="Steczkiewicz K."/>
            <person name="Drgas O."/>
            <person name="Orlowska M."/>
            <person name="Perlinska-Lenart U."/>
            <person name="Aleksandrzak-Piekarczyk T."/>
            <person name="Szatraj K."/>
            <person name="Zielenkiewicz U."/>
            <person name="Pilsyk S."/>
            <person name="Malc E."/>
            <person name="Mieczkowski P."/>
            <person name="Kruszewska J.S."/>
            <person name="Biernat P."/>
            <person name="Pawlowska J."/>
        </authorList>
    </citation>
    <scope>NUCLEOTIDE SEQUENCE</scope>
    <source>
        <strain evidence="5">WA0000051536</strain>
    </source>
</reference>
<keyword evidence="2" id="KW-0508">mRNA splicing</keyword>
<organism evidence="5 6">
    <name type="scientific">Umbelopsis vinacea</name>
    <dbReference type="NCBI Taxonomy" id="44442"/>
    <lineage>
        <taxon>Eukaryota</taxon>
        <taxon>Fungi</taxon>
        <taxon>Fungi incertae sedis</taxon>
        <taxon>Mucoromycota</taxon>
        <taxon>Mucoromycotina</taxon>
        <taxon>Umbelopsidomycetes</taxon>
        <taxon>Umbelopsidales</taxon>
        <taxon>Umbelopsidaceae</taxon>
        <taxon>Umbelopsis</taxon>
    </lineage>
</organism>
<dbReference type="InterPro" id="IPR019147">
    <property type="entry name" value="SWAP_N_domain"/>
</dbReference>
<dbReference type="PANTHER" id="PTHR13161:SF4">
    <property type="entry name" value="CLK4-ASSOCIATING SERINE_ARGININE RICH PROTEIN"/>
    <property type="match status" value="1"/>
</dbReference>
<name>A0A8H7PFP7_9FUNG</name>
<feature type="compositionally biased region" description="Polar residues" evidence="3">
    <location>
        <begin position="302"/>
        <end position="311"/>
    </location>
</feature>
<feature type="compositionally biased region" description="Basic and acidic residues" evidence="3">
    <location>
        <begin position="216"/>
        <end position="229"/>
    </location>
</feature>
<feature type="region of interest" description="Disordered" evidence="3">
    <location>
        <begin position="216"/>
        <end position="268"/>
    </location>
</feature>
<feature type="region of interest" description="Disordered" evidence="3">
    <location>
        <begin position="281"/>
        <end position="322"/>
    </location>
</feature>
<gene>
    <name evidence="5" type="ORF">INT44_006644</name>
</gene>
<protein>
    <recommendedName>
        <fullName evidence="4">Suppressor of white apricot N-terminal domain-containing protein</fullName>
    </recommendedName>
</protein>
<dbReference type="InterPro" id="IPR040397">
    <property type="entry name" value="SWAP"/>
</dbReference>
<dbReference type="OrthoDB" id="10070965at2759"/>
<dbReference type="EMBL" id="JAEPRA010000024">
    <property type="protein sequence ID" value="KAG2172471.1"/>
    <property type="molecule type" value="Genomic_DNA"/>
</dbReference>
<sequence>QIKELMVDHRKRAEKRRAYHDSKIGDPKQLLRIVGAAVKLYPDAEQFYQHENVKNLLNDRLCSFIFKSFDGRALLDSVPSKSHPPVTEPWQDREIADELNFERFRDLVEVDRLEVTERERLEEIEEEWTNILARHKALLAMLKPKYVEVRTTVTNTLSLIPFLCCTENKRRNRKASSTIMVDILSYIDELTDADRRKLEEMAHRYNIRHYVRQLREARKDRDKQLDHLRNQQQHRGSKHSRQRGNGHNKQRRRNHSNSSVSPPSYAPMAEANTDEKLQLFDSGTSNRTSYHRRNSPTYEAYGNSQASSESEASGDDPPAKVESDDFIVFGTRADIQEQAPELDASHRRLPESTTSKAVSQRPAEKKLSPMEKLKLKMRTAFDDQTKRHNRMAVVPMESRPQPMTKATRSLVETGAMKRDTAHHHPDLRVLKDIDTGQDLGTVKEEIVRQKDIVHGAIRAGGDHLLDRGLEADEPICQA</sequence>
<keyword evidence="1" id="KW-0507">mRNA processing</keyword>
<accession>A0A8H7PFP7</accession>
<evidence type="ECO:0000313" key="6">
    <source>
        <dbReference type="Proteomes" id="UP000612746"/>
    </source>
</evidence>
<evidence type="ECO:0000256" key="1">
    <source>
        <dbReference type="ARBA" id="ARBA00022664"/>
    </source>
</evidence>
<dbReference type="GO" id="GO:0006397">
    <property type="term" value="P:mRNA processing"/>
    <property type="evidence" value="ECO:0007669"/>
    <property type="project" value="UniProtKB-KW"/>
</dbReference>
<dbReference type="GO" id="GO:0008380">
    <property type="term" value="P:RNA splicing"/>
    <property type="evidence" value="ECO:0007669"/>
    <property type="project" value="UniProtKB-KW"/>
</dbReference>
<feature type="domain" description="Suppressor of white apricot N-terminal" evidence="4">
    <location>
        <begin position="29"/>
        <end position="150"/>
    </location>
</feature>
<dbReference type="Proteomes" id="UP000612746">
    <property type="component" value="Unassembled WGS sequence"/>
</dbReference>
<feature type="non-terminal residue" evidence="5">
    <location>
        <position position="1"/>
    </location>
</feature>
<dbReference type="PANTHER" id="PTHR13161">
    <property type="entry name" value="SPLICING FACTOR SUPPRESSOR OF WHITE APRICOT"/>
    <property type="match status" value="1"/>
</dbReference>
<evidence type="ECO:0000256" key="3">
    <source>
        <dbReference type="SAM" id="MobiDB-lite"/>
    </source>
</evidence>
<evidence type="ECO:0000259" key="4">
    <source>
        <dbReference type="SMART" id="SM01141"/>
    </source>
</evidence>
<dbReference type="Pfam" id="PF09750">
    <property type="entry name" value="DRY_EERY"/>
    <property type="match status" value="1"/>
</dbReference>
<comment type="caution">
    <text evidence="5">The sequence shown here is derived from an EMBL/GenBank/DDBJ whole genome shotgun (WGS) entry which is preliminary data.</text>
</comment>
<feature type="region of interest" description="Disordered" evidence="3">
    <location>
        <begin position="338"/>
        <end position="366"/>
    </location>
</feature>
<keyword evidence="6" id="KW-1185">Reference proteome</keyword>
<proteinExistence type="predicted"/>
<dbReference type="AlphaFoldDB" id="A0A8H7PFP7"/>